<proteinExistence type="predicted"/>
<dbReference type="EMBL" id="JASMQC010000029">
    <property type="protein sequence ID" value="KAK1932497.1"/>
    <property type="molecule type" value="Genomic_DNA"/>
</dbReference>
<feature type="compositionally biased region" description="Basic and acidic residues" evidence="1">
    <location>
        <begin position="101"/>
        <end position="111"/>
    </location>
</feature>
<keyword evidence="3" id="KW-1185">Reference proteome</keyword>
<sequence>MCSDKYRWDEGNYDIMFKACIALTNFHVRIQPLRSHDGDNYRNYQKRLHAIGNDVRTKRLLVQRRYREKRKLRLRRLLTANVERAGGTTQSDSSSDEGSEDFLRRHSEAFL</sequence>
<protein>
    <recommendedName>
        <fullName evidence="4">DDE Tnp4 domain-containing protein</fullName>
    </recommendedName>
</protein>
<evidence type="ECO:0008006" key="4">
    <source>
        <dbReference type="Google" id="ProtNLM"/>
    </source>
</evidence>
<name>A0AAD9LE53_9STRA</name>
<gene>
    <name evidence="2" type="ORF">P3T76_012081</name>
</gene>
<evidence type="ECO:0000256" key="1">
    <source>
        <dbReference type="SAM" id="MobiDB-lite"/>
    </source>
</evidence>
<accession>A0AAD9LE53</accession>
<evidence type="ECO:0000313" key="3">
    <source>
        <dbReference type="Proteomes" id="UP001259832"/>
    </source>
</evidence>
<evidence type="ECO:0000313" key="2">
    <source>
        <dbReference type="EMBL" id="KAK1932497.1"/>
    </source>
</evidence>
<dbReference type="AlphaFoldDB" id="A0AAD9LE53"/>
<comment type="caution">
    <text evidence="2">The sequence shown here is derived from an EMBL/GenBank/DDBJ whole genome shotgun (WGS) entry which is preliminary data.</text>
</comment>
<organism evidence="2 3">
    <name type="scientific">Phytophthora citrophthora</name>
    <dbReference type="NCBI Taxonomy" id="4793"/>
    <lineage>
        <taxon>Eukaryota</taxon>
        <taxon>Sar</taxon>
        <taxon>Stramenopiles</taxon>
        <taxon>Oomycota</taxon>
        <taxon>Peronosporomycetes</taxon>
        <taxon>Peronosporales</taxon>
        <taxon>Peronosporaceae</taxon>
        <taxon>Phytophthora</taxon>
    </lineage>
</organism>
<reference evidence="2" key="1">
    <citation type="submission" date="2023-08" db="EMBL/GenBank/DDBJ databases">
        <title>Reference Genome Resource for the Citrus Pathogen Phytophthora citrophthora.</title>
        <authorList>
            <person name="Moller H."/>
            <person name="Coetzee B."/>
            <person name="Rose L.J."/>
            <person name="Van Niekerk J.M."/>
        </authorList>
    </citation>
    <scope>NUCLEOTIDE SEQUENCE</scope>
    <source>
        <strain evidence="2">STE-U-9442</strain>
    </source>
</reference>
<feature type="region of interest" description="Disordered" evidence="1">
    <location>
        <begin position="83"/>
        <end position="111"/>
    </location>
</feature>
<dbReference type="Proteomes" id="UP001259832">
    <property type="component" value="Unassembled WGS sequence"/>
</dbReference>